<evidence type="ECO:0000313" key="1">
    <source>
        <dbReference type="EMBL" id="TFK60206.1"/>
    </source>
</evidence>
<keyword evidence="2" id="KW-1185">Reference proteome</keyword>
<name>A0ACD3A3V1_9AGAR</name>
<dbReference type="Proteomes" id="UP000308600">
    <property type="component" value="Unassembled WGS sequence"/>
</dbReference>
<sequence>MTLELNLELWAGDEGEPTIIEQKSFDLLSSYLAPDSTIDVSAAAQELHHVFLECSQGEGPESLEGLLSELWDLVGSVAQQIPFDHRRQDKLVQLLGALKDVETDITVNVGGKDGKLWKDLPDFDAALTETGNQLSPEPKERERWISFMIFQARLTRDNVCDRSYDGLLLLRNTLEQVPDQRARAHNTQGPVLNSKILVVAKWISLIGAKYYEACKTGVMPNAALKSIPGGKLWNGGSGHGLSVERWKYWKERFAEIKTAEQLEDGTKVVLDEVVEEMDRIEAEYSST</sequence>
<reference evidence="1 2" key="1">
    <citation type="journal article" date="2019" name="Nat. Ecol. Evol.">
        <title>Megaphylogeny resolves global patterns of mushroom evolution.</title>
        <authorList>
            <person name="Varga T."/>
            <person name="Krizsan K."/>
            <person name="Foldi C."/>
            <person name="Dima B."/>
            <person name="Sanchez-Garcia M."/>
            <person name="Sanchez-Ramirez S."/>
            <person name="Szollosi G.J."/>
            <person name="Szarkandi J.G."/>
            <person name="Papp V."/>
            <person name="Albert L."/>
            <person name="Andreopoulos W."/>
            <person name="Angelini C."/>
            <person name="Antonin V."/>
            <person name="Barry K.W."/>
            <person name="Bougher N.L."/>
            <person name="Buchanan P."/>
            <person name="Buyck B."/>
            <person name="Bense V."/>
            <person name="Catcheside P."/>
            <person name="Chovatia M."/>
            <person name="Cooper J."/>
            <person name="Damon W."/>
            <person name="Desjardin D."/>
            <person name="Finy P."/>
            <person name="Geml J."/>
            <person name="Haridas S."/>
            <person name="Hughes K."/>
            <person name="Justo A."/>
            <person name="Karasinski D."/>
            <person name="Kautmanova I."/>
            <person name="Kiss B."/>
            <person name="Kocsube S."/>
            <person name="Kotiranta H."/>
            <person name="LaButti K.M."/>
            <person name="Lechner B.E."/>
            <person name="Liimatainen K."/>
            <person name="Lipzen A."/>
            <person name="Lukacs Z."/>
            <person name="Mihaltcheva S."/>
            <person name="Morgado L.N."/>
            <person name="Niskanen T."/>
            <person name="Noordeloos M.E."/>
            <person name="Ohm R.A."/>
            <person name="Ortiz-Santana B."/>
            <person name="Ovrebo C."/>
            <person name="Racz N."/>
            <person name="Riley R."/>
            <person name="Savchenko A."/>
            <person name="Shiryaev A."/>
            <person name="Soop K."/>
            <person name="Spirin V."/>
            <person name="Szebenyi C."/>
            <person name="Tomsovsky M."/>
            <person name="Tulloss R.E."/>
            <person name="Uehling J."/>
            <person name="Grigoriev I.V."/>
            <person name="Vagvolgyi C."/>
            <person name="Papp T."/>
            <person name="Martin F.M."/>
            <person name="Miettinen O."/>
            <person name="Hibbett D.S."/>
            <person name="Nagy L.G."/>
        </authorList>
    </citation>
    <scope>NUCLEOTIDE SEQUENCE [LARGE SCALE GENOMIC DNA]</scope>
    <source>
        <strain evidence="1 2">NL-1719</strain>
    </source>
</reference>
<proteinExistence type="predicted"/>
<dbReference type="EMBL" id="ML208813">
    <property type="protein sequence ID" value="TFK60206.1"/>
    <property type="molecule type" value="Genomic_DNA"/>
</dbReference>
<protein>
    <submittedName>
        <fullName evidence="1">Uncharacterized protein</fullName>
    </submittedName>
</protein>
<accession>A0ACD3A3V1</accession>
<organism evidence="1 2">
    <name type="scientific">Pluteus cervinus</name>
    <dbReference type="NCBI Taxonomy" id="181527"/>
    <lineage>
        <taxon>Eukaryota</taxon>
        <taxon>Fungi</taxon>
        <taxon>Dikarya</taxon>
        <taxon>Basidiomycota</taxon>
        <taxon>Agaricomycotina</taxon>
        <taxon>Agaricomycetes</taxon>
        <taxon>Agaricomycetidae</taxon>
        <taxon>Agaricales</taxon>
        <taxon>Pluteineae</taxon>
        <taxon>Pluteaceae</taxon>
        <taxon>Pluteus</taxon>
    </lineage>
</organism>
<gene>
    <name evidence="1" type="ORF">BDN72DRAFT_829052</name>
</gene>
<evidence type="ECO:0000313" key="2">
    <source>
        <dbReference type="Proteomes" id="UP000308600"/>
    </source>
</evidence>